<reference evidence="1 2" key="1">
    <citation type="submission" date="2023-08" db="EMBL/GenBank/DDBJ databases">
        <title>Mesonia sp. MT50, isolated from deep-sea sediment of the Mariana Trench.</title>
        <authorList>
            <person name="Fu H."/>
        </authorList>
    </citation>
    <scope>NUCLEOTIDE SEQUENCE [LARGE SCALE GENOMIC DNA]</scope>
    <source>
        <strain evidence="1 2">MT50</strain>
    </source>
</reference>
<evidence type="ECO:0000313" key="2">
    <source>
        <dbReference type="Proteomes" id="UP001230915"/>
    </source>
</evidence>
<dbReference type="Proteomes" id="UP001230915">
    <property type="component" value="Unassembled WGS sequence"/>
</dbReference>
<evidence type="ECO:0000313" key="1">
    <source>
        <dbReference type="EMBL" id="MDQ7917119.1"/>
    </source>
</evidence>
<dbReference type="SUPFAM" id="SSF143456">
    <property type="entry name" value="VC0467-like"/>
    <property type="match status" value="1"/>
</dbReference>
<sequence length="186" mass="21273">MEALKPKKGILMAAEPSITGDLSFNRSVILLADHSEEGSIGFILNKVLDHNLSELIPGIKKDFLVYYGGPVEQDNLYFIHKVPSLIPDSIEIAEGIYWGGNFEAVKKLIQNNLITDKEIKFFLGYSGWDLNQLEEELHAKAWILINEYAQEEILEKNYHNFWKEKLDELGGEYLIWSNAPENPSYN</sequence>
<accession>A0ABU1A0A5</accession>
<dbReference type="Pfam" id="PF02622">
    <property type="entry name" value="DUF179"/>
    <property type="match status" value="1"/>
</dbReference>
<dbReference type="InterPro" id="IPR003774">
    <property type="entry name" value="AlgH-like"/>
</dbReference>
<dbReference type="Gene3D" id="3.40.1740.10">
    <property type="entry name" value="VC0467-like"/>
    <property type="match status" value="1"/>
</dbReference>
<dbReference type="PANTHER" id="PTHR31984">
    <property type="entry name" value="TRANSPORTER, PUTATIVE (DUF179)-RELATED"/>
    <property type="match status" value="1"/>
</dbReference>
<gene>
    <name evidence="1" type="ORF">RBU60_05980</name>
</gene>
<comment type="caution">
    <text evidence="1">The sequence shown here is derived from an EMBL/GenBank/DDBJ whole genome shotgun (WGS) entry which is preliminary data.</text>
</comment>
<dbReference type="RefSeq" id="WP_308863816.1">
    <property type="nucleotide sequence ID" value="NZ_JAVHUL010000011.1"/>
</dbReference>
<dbReference type="PANTHER" id="PTHR31984:SF17">
    <property type="entry name" value="TRANSCRIPTIONAL REGULATOR"/>
    <property type="match status" value="1"/>
</dbReference>
<keyword evidence="2" id="KW-1185">Reference proteome</keyword>
<protein>
    <submittedName>
        <fullName evidence="1">YqgE/AlgH family protein</fullName>
    </submittedName>
</protein>
<dbReference type="EMBL" id="JAVHUL010000011">
    <property type="protein sequence ID" value="MDQ7917119.1"/>
    <property type="molecule type" value="Genomic_DNA"/>
</dbReference>
<proteinExistence type="predicted"/>
<organism evidence="1 2">
    <name type="scientific">Mesonia profundi</name>
    <dbReference type="NCBI Taxonomy" id="3070998"/>
    <lineage>
        <taxon>Bacteria</taxon>
        <taxon>Pseudomonadati</taxon>
        <taxon>Bacteroidota</taxon>
        <taxon>Flavobacteriia</taxon>
        <taxon>Flavobacteriales</taxon>
        <taxon>Flavobacteriaceae</taxon>
        <taxon>Mesonia</taxon>
    </lineage>
</organism>
<name>A0ABU1A0A5_9FLAO</name>